<dbReference type="InterPro" id="IPR036397">
    <property type="entry name" value="RNaseH_sf"/>
</dbReference>
<dbReference type="InterPro" id="IPR001584">
    <property type="entry name" value="Integrase_cat-core"/>
</dbReference>
<dbReference type="AlphaFoldDB" id="A0A3E4QPB6"/>
<organism evidence="2 3">
    <name type="scientific">Collinsella tanakaei</name>
    <dbReference type="NCBI Taxonomy" id="626935"/>
    <lineage>
        <taxon>Bacteria</taxon>
        <taxon>Bacillati</taxon>
        <taxon>Actinomycetota</taxon>
        <taxon>Coriobacteriia</taxon>
        <taxon>Coriobacteriales</taxon>
        <taxon>Coriobacteriaceae</taxon>
        <taxon>Collinsella</taxon>
    </lineage>
</organism>
<dbReference type="Gene3D" id="3.30.420.10">
    <property type="entry name" value="Ribonuclease H-like superfamily/Ribonuclease H"/>
    <property type="match status" value="1"/>
</dbReference>
<dbReference type="PANTHER" id="PTHR35004">
    <property type="entry name" value="TRANSPOSASE RV3428C-RELATED"/>
    <property type="match status" value="1"/>
</dbReference>
<dbReference type="SUPFAM" id="SSF53098">
    <property type="entry name" value="Ribonuclease H-like"/>
    <property type="match status" value="1"/>
</dbReference>
<dbReference type="InterPro" id="IPR012337">
    <property type="entry name" value="RNaseH-like_sf"/>
</dbReference>
<feature type="domain" description="Integrase catalytic" evidence="1">
    <location>
        <begin position="130"/>
        <end position="302"/>
    </location>
</feature>
<accession>A0A3E4QPB6</accession>
<name>A0A3E4QPB6_9ACTN</name>
<evidence type="ECO:0000313" key="2">
    <source>
        <dbReference type="EMBL" id="RGL08163.1"/>
    </source>
</evidence>
<dbReference type="Proteomes" id="UP000260943">
    <property type="component" value="Unassembled WGS sequence"/>
</dbReference>
<comment type="caution">
    <text evidence="2">The sequence shown here is derived from an EMBL/GenBank/DDBJ whole genome shotgun (WGS) entry which is preliminary data.</text>
</comment>
<dbReference type="NCBIfam" id="NF033546">
    <property type="entry name" value="transpos_IS21"/>
    <property type="match status" value="1"/>
</dbReference>
<reference evidence="2 3" key="1">
    <citation type="submission" date="2018-08" db="EMBL/GenBank/DDBJ databases">
        <title>A genome reference for cultivated species of the human gut microbiota.</title>
        <authorList>
            <person name="Zou Y."/>
            <person name="Xue W."/>
            <person name="Luo G."/>
        </authorList>
    </citation>
    <scope>NUCLEOTIDE SEQUENCE [LARGE SCALE GENOMIC DNA]</scope>
    <source>
        <strain evidence="2 3">TF08-14</strain>
    </source>
</reference>
<sequence length="500" mass="53830">MIGVDKVEDIRRRARRGESVSGIAAATGVSGPTVRKYIAAGDLSPRPPATRGRTSSPMMEPYAETVEGWLREDLRVWRKQRHTARRIHDRLVEEEGFQGSYETVRNFVRAARERIARERGEREAQGYLVLDWRPGECQVDFGQADFRVRGTLRRGHYLVVEFPHSNVGLAQVFWGETAECVCHGLRAAFEFAGGVPSRAVFDNATEVGRRVGSKVVTSALFRAFAAHYGLDYSFTNPYSGNEKGSVENKVGALRRNLFVPVPSFHDVEAFNRRLLERCAAASEGKPHYRKGAAESGLFEEDRAAMSPLPGAPFSCVAWATRKCDAQGCFKAGGDHRYSAGPALAGAEVAVAMGAFEVTVVGPGGEVAATYERMWGDAPTCSADPLAQLELLCLKSGGWRDSVVRSALPGELVAYLDSEDPADLRADLRALRDSAARVGWRAAVEGASRALEATGGVDAASLELSAAVAASGGARTEYDEPVDLSGYDRALGLAEGGGADA</sequence>
<dbReference type="InterPro" id="IPR009057">
    <property type="entry name" value="Homeodomain-like_sf"/>
</dbReference>
<protein>
    <submittedName>
        <fullName evidence="2">IS21 family transposase</fullName>
    </submittedName>
</protein>
<dbReference type="EMBL" id="QSRJ01000012">
    <property type="protein sequence ID" value="RGL08163.1"/>
    <property type="molecule type" value="Genomic_DNA"/>
</dbReference>
<dbReference type="GO" id="GO:0003676">
    <property type="term" value="F:nucleic acid binding"/>
    <property type="evidence" value="ECO:0007669"/>
    <property type="project" value="InterPro"/>
</dbReference>
<evidence type="ECO:0000259" key="1">
    <source>
        <dbReference type="PROSITE" id="PS50994"/>
    </source>
</evidence>
<evidence type="ECO:0000313" key="3">
    <source>
        <dbReference type="Proteomes" id="UP000260943"/>
    </source>
</evidence>
<gene>
    <name evidence="2" type="ORF">DXC81_09540</name>
</gene>
<dbReference type="GO" id="GO:0015074">
    <property type="term" value="P:DNA integration"/>
    <property type="evidence" value="ECO:0007669"/>
    <property type="project" value="InterPro"/>
</dbReference>
<dbReference type="PROSITE" id="PS50994">
    <property type="entry name" value="INTEGRASE"/>
    <property type="match status" value="1"/>
</dbReference>
<dbReference type="PANTHER" id="PTHR35004:SF7">
    <property type="entry name" value="INTEGRASE PROTEIN"/>
    <property type="match status" value="1"/>
</dbReference>
<proteinExistence type="predicted"/>
<dbReference type="SUPFAM" id="SSF46689">
    <property type="entry name" value="Homeodomain-like"/>
    <property type="match status" value="1"/>
</dbReference>